<evidence type="ECO:0000256" key="5">
    <source>
        <dbReference type="ARBA" id="ARBA00022692"/>
    </source>
</evidence>
<comment type="catalytic activity">
    <reaction evidence="18 19">
        <text>a di-trans,poly-cis-dolichal + NADP(+) = a di-trans,poly-cis-polyprenal + NADPH + H(+)</text>
        <dbReference type="Rhea" id="RHEA:80727"/>
        <dbReference type="Rhea" id="RHEA-COMP:19536"/>
        <dbReference type="Rhea" id="RHEA-COMP:19537"/>
        <dbReference type="ChEBI" id="CHEBI:15378"/>
        <dbReference type="ChEBI" id="CHEBI:57783"/>
        <dbReference type="ChEBI" id="CHEBI:58349"/>
        <dbReference type="ChEBI" id="CHEBI:231623"/>
        <dbReference type="ChEBI" id="CHEBI:231637"/>
        <dbReference type="EC" id="1.3.1.94"/>
    </reaction>
    <physiologicalReaction direction="right-to-left" evidence="18 19">
        <dbReference type="Rhea" id="RHEA:80729"/>
    </physiologicalReaction>
</comment>
<comment type="pathway">
    <text evidence="2 19">Protein modification; protein glycosylation.</text>
</comment>
<feature type="signal peptide" evidence="20">
    <location>
        <begin position="1"/>
        <end position="19"/>
    </location>
</feature>
<dbReference type="InterPro" id="IPR039698">
    <property type="entry name" value="Dfg10/SRD5A3"/>
</dbReference>
<keyword evidence="20" id="KW-0732">Signal</keyword>
<feature type="transmembrane region" description="Helical" evidence="19">
    <location>
        <begin position="191"/>
        <end position="212"/>
    </location>
</feature>
<evidence type="ECO:0000256" key="15">
    <source>
        <dbReference type="ARBA" id="ARBA00048095"/>
    </source>
</evidence>
<evidence type="ECO:0000256" key="18">
    <source>
        <dbReference type="ARBA" id="ARBA00049427"/>
    </source>
</evidence>
<name>A0AA97LB10_EUBMA</name>
<comment type="function">
    <text evidence="12">Plays a key role in early steps of protein N-linked glycosylation by being involved in the conversion of polyprenol into dolichol. Acts as a polyprenal reductase that mediates the reduction of polyprenal into dolichal in a NADP-dependent mechanism. Dolichols are required for the synthesis of dolichol-linked monosaccharides and the oligosaccharide precursor used for N-glycosylation. Also able to convert testosterone (T) into 5-alpha-dihydrotestosterone (DHT).</text>
</comment>
<evidence type="ECO:0000256" key="20">
    <source>
        <dbReference type="SAM" id="SignalP"/>
    </source>
</evidence>
<dbReference type="PANTHER" id="PTHR14624:SF0">
    <property type="entry name" value="POLYPRENOL REDUCTASE"/>
    <property type="match status" value="1"/>
</dbReference>
<evidence type="ECO:0000256" key="17">
    <source>
        <dbReference type="ARBA" id="ARBA00049397"/>
    </source>
</evidence>
<keyword evidence="9 19" id="KW-0560">Oxidoreductase</keyword>
<proteinExistence type="inferred from homology"/>
<keyword evidence="10" id="KW-0443">Lipid metabolism</keyword>
<dbReference type="Pfam" id="PF02544">
    <property type="entry name" value="Steroid_dh"/>
    <property type="match status" value="1"/>
</dbReference>
<keyword evidence="22" id="KW-1185">Reference proteome</keyword>
<evidence type="ECO:0000259" key="21">
    <source>
        <dbReference type="Pfam" id="PF02544"/>
    </source>
</evidence>
<dbReference type="GO" id="GO:0006488">
    <property type="term" value="P:dolichol-linked oligosaccharide biosynthetic process"/>
    <property type="evidence" value="ECO:0007669"/>
    <property type="project" value="UniProtKB-UniRule"/>
</dbReference>
<comment type="catalytic activity">
    <reaction evidence="16">
        <text>a 3-oxo-5alpha-steroid + NADP(+) = a 3-oxo-Delta(4)-steroid + NADPH + H(+)</text>
        <dbReference type="Rhea" id="RHEA:54384"/>
        <dbReference type="ChEBI" id="CHEBI:13601"/>
        <dbReference type="ChEBI" id="CHEBI:15378"/>
        <dbReference type="ChEBI" id="CHEBI:47909"/>
        <dbReference type="ChEBI" id="CHEBI:57783"/>
        <dbReference type="ChEBI" id="CHEBI:58349"/>
        <dbReference type="EC" id="1.3.1.22"/>
    </reaction>
    <physiologicalReaction direction="right-to-left" evidence="16">
        <dbReference type="Rhea" id="RHEA:54386"/>
    </physiologicalReaction>
</comment>
<keyword evidence="8 19" id="KW-1133">Transmembrane helix</keyword>
<evidence type="ECO:0000256" key="11">
    <source>
        <dbReference type="ARBA" id="ARBA00023136"/>
    </source>
</evidence>
<evidence type="ECO:0000256" key="8">
    <source>
        <dbReference type="ARBA" id="ARBA00022989"/>
    </source>
</evidence>
<dbReference type="FunFam" id="1.20.120.1630:FF:000021">
    <property type="entry name" value="Polyprenol reductase 1"/>
    <property type="match status" value="1"/>
</dbReference>
<keyword evidence="11 19" id="KW-0472">Membrane</keyword>
<gene>
    <name evidence="23" type="primary">SRD5A3</name>
</gene>
<dbReference type="CTD" id="79644"/>
<dbReference type="GeneID" id="129336718"/>
<dbReference type="EC" id="1.3.1.94" evidence="4 19"/>
<dbReference type="GO" id="GO:0016095">
    <property type="term" value="P:polyprenol catabolic process"/>
    <property type="evidence" value="ECO:0007669"/>
    <property type="project" value="UniProtKB-UniRule"/>
</dbReference>
<evidence type="ECO:0000313" key="22">
    <source>
        <dbReference type="Proteomes" id="UP001190640"/>
    </source>
</evidence>
<dbReference type="PROSITE" id="PS50244">
    <property type="entry name" value="S5A_REDUCTASE"/>
    <property type="match status" value="1"/>
</dbReference>
<evidence type="ECO:0000256" key="14">
    <source>
        <dbReference type="ARBA" id="ARBA00047186"/>
    </source>
</evidence>
<evidence type="ECO:0000256" key="4">
    <source>
        <dbReference type="ARBA" id="ARBA00012522"/>
    </source>
</evidence>
<dbReference type="GO" id="GO:0160198">
    <property type="term" value="F:polyprenal reductase activity"/>
    <property type="evidence" value="ECO:0007669"/>
    <property type="project" value="UniProtKB-EC"/>
</dbReference>
<keyword evidence="6 19" id="KW-0256">Endoplasmic reticulum</keyword>
<comment type="similarity">
    <text evidence="13 19">Belongs to the steroid 5-alpha reductase family. Polyprenal reductase subfamily.</text>
</comment>
<dbReference type="GO" id="GO:0102389">
    <property type="term" value="F:polyprenol reductase activity"/>
    <property type="evidence" value="ECO:0007669"/>
    <property type="project" value="UniProtKB-UniRule"/>
</dbReference>
<feature type="transmembrane region" description="Helical" evidence="19">
    <location>
        <begin position="253"/>
        <end position="269"/>
    </location>
</feature>
<comment type="catalytic activity">
    <reaction evidence="15">
        <text>androst-4-ene-3,17-dione + NADPH + H(+) = 5alpha-androstan-3,17-dione + NADP(+)</text>
        <dbReference type="Rhea" id="RHEA:50816"/>
        <dbReference type="ChEBI" id="CHEBI:15378"/>
        <dbReference type="ChEBI" id="CHEBI:15994"/>
        <dbReference type="ChEBI" id="CHEBI:16422"/>
        <dbReference type="ChEBI" id="CHEBI:57783"/>
        <dbReference type="ChEBI" id="CHEBI:58349"/>
    </reaction>
    <physiologicalReaction direction="right-to-left" evidence="15">
        <dbReference type="Rhea" id="RHEA:50818"/>
    </physiologicalReaction>
</comment>
<evidence type="ECO:0000313" key="23">
    <source>
        <dbReference type="RefSeq" id="XP_054845987.1"/>
    </source>
</evidence>
<reference evidence="23" key="1">
    <citation type="submission" date="2025-08" db="UniProtKB">
        <authorList>
            <consortium name="RefSeq"/>
        </authorList>
    </citation>
    <scope>IDENTIFICATION</scope>
    <source>
        <tissue evidence="23">Blood</tissue>
    </source>
</reference>
<keyword evidence="7 19" id="KW-0521">NADP</keyword>
<feature type="domain" description="3-oxo-5-alpha-steroid 4-dehydrogenase C-terminal" evidence="21">
    <location>
        <begin position="198"/>
        <end position="315"/>
    </location>
</feature>
<organism evidence="22 23">
    <name type="scientific">Eublepharis macularius</name>
    <name type="common">Leopard gecko</name>
    <name type="synonym">Cyrtodactylus macularius</name>
    <dbReference type="NCBI Taxonomy" id="481883"/>
    <lineage>
        <taxon>Eukaryota</taxon>
        <taxon>Metazoa</taxon>
        <taxon>Chordata</taxon>
        <taxon>Craniata</taxon>
        <taxon>Vertebrata</taxon>
        <taxon>Euteleostomi</taxon>
        <taxon>Lepidosauria</taxon>
        <taxon>Squamata</taxon>
        <taxon>Bifurcata</taxon>
        <taxon>Gekkota</taxon>
        <taxon>Eublepharidae</taxon>
        <taxon>Eublepharinae</taxon>
        <taxon>Eublepharis</taxon>
    </lineage>
</organism>
<evidence type="ECO:0000256" key="6">
    <source>
        <dbReference type="ARBA" id="ARBA00022824"/>
    </source>
</evidence>
<sequence length="315" mass="36269">MLARLWLGLAGAFLAALLALPRLQPPPGSPALSLAGLFHDLLRYGKTKGGCGQRPAWLRRCDVPKRWFYHFYVVAVIWNGILLLWLTQSLFFSWPFPVWFQDLLGILGEASQDWNGGTYFSENGGESLSAFLVCLFVWLNSCRRLWECLRISVFSRGVIHVIQYCFGLSYYVLVGLTVLSQVPPGVREGRGGRPTICWCHVFGLMMFIWASVHQQRCHVILANLRKNKSGEVVNLDHRIPFGDWFEMVSCPHYFAELLIYISMAITFGLNNLTWWLVVIYVLFNQAVSAVLCHEFYLSYFKHYPKHRKAYIPFLF</sequence>
<keyword evidence="5 19" id="KW-0812">Transmembrane</keyword>
<feature type="chain" id="PRO_5041704362" description="Polyprenal reductase" evidence="20">
    <location>
        <begin position="20"/>
        <end position="315"/>
    </location>
</feature>
<evidence type="ECO:0000256" key="1">
    <source>
        <dbReference type="ARBA" id="ARBA00004477"/>
    </source>
</evidence>
<protein>
    <recommendedName>
        <fullName evidence="14 19">Polyprenal reductase</fullName>
        <ecNumber evidence="3 19">1.3.1.22</ecNumber>
        <ecNumber evidence="4 19">1.3.1.94</ecNumber>
    </recommendedName>
</protein>
<evidence type="ECO:0000256" key="16">
    <source>
        <dbReference type="ARBA" id="ARBA00048765"/>
    </source>
</evidence>
<dbReference type="EC" id="1.3.1.22" evidence="3 19"/>
<evidence type="ECO:0000256" key="12">
    <source>
        <dbReference type="ARBA" id="ARBA00045898"/>
    </source>
</evidence>
<evidence type="ECO:0000256" key="2">
    <source>
        <dbReference type="ARBA" id="ARBA00004922"/>
    </source>
</evidence>
<accession>A0AA97LB10</accession>
<dbReference type="Proteomes" id="UP001190640">
    <property type="component" value="Chromosome 10"/>
</dbReference>
<dbReference type="GO" id="GO:0047751">
    <property type="term" value="F:3-oxo-5-alpha-steroid 4-dehydrogenase (NADP+) activity"/>
    <property type="evidence" value="ECO:0007669"/>
    <property type="project" value="UniProtKB-UniRule"/>
</dbReference>
<evidence type="ECO:0000256" key="3">
    <source>
        <dbReference type="ARBA" id="ARBA00012049"/>
    </source>
</evidence>
<evidence type="ECO:0000256" key="9">
    <source>
        <dbReference type="ARBA" id="ARBA00023002"/>
    </source>
</evidence>
<evidence type="ECO:0000256" key="13">
    <source>
        <dbReference type="ARBA" id="ARBA00046320"/>
    </source>
</evidence>
<dbReference type="PANTHER" id="PTHR14624">
    <property type="entry name" value="DFG10 PROTEIN"/>
    <property type="match status" value="1"/>
</dbReference>
<comment type="catalytic activity">
    <reaction evidence="17">
        <text>17beta-hydroxy-5alpha-androstan-3-one + NADP(+) = testosterone + NADPH + H(+)</text>
        <dbReference type="Rhea" id="RHEA:50820"/>
        <dbReference type="ChEBI" id="CHEBI:15378"/>
        <dbReference type="ChEBI" id="CHEBI:16330"/>
        <dbReference type="ChEBI" id="CHEBI:17347"/>
        <dbReference type="ChEBI" id="CHEBI:57783"/>
        <dbReference type="ChEBI" id="CHEBI:58349"/>
        <dbReference type="EC" id="1.3.1.22"/>
    </reaction>
    <physiologicalReaction direction="right-to-left" evidence="17">
        <dbReference type="Rhea" id="RHEA:50822"/>
    </physiologicalReaction>
</comment>
<dbReference type="GO" id="GO:0005789">
    <property type="term" value="C:endoplasmic reticulum membrane"/>
    <property type="evidence" value="ECO:0007669"/>
    <property type="project" value="UniProtKB-SubCell"/>
</dbReference>
<evidence type="ECO:0000256" key="10">
    <source>
        <dbReference type="ARBA" id="ARBA00023098"/>
    </source>
</evidence>
<evidence type="ECO:0000256" key="19">
    <source>
        <dbReference type="RuleBase" id="RU367081"/>
    </source>
</evidence>
<comment type="subcellular location">
    <subcellularLocation>
        <location evidence="1">Endoplasmic reticulum membrane</location>
        <topology evidence="1">Multi-pass membrane protein</topology>
    </subcellularLocation>
</comment>
<dbReference type="RefSeq" id="XP_054845987.1">
    <property type="nucleotide sequence ID" value="XM_054990012.1"/>
</dbReference>
<dbReference type="KEGG" id="emc:129336718"/>
<feature type="transmembrane region" description="Helical" evidence="19">
    <location>
        <begin position="67"/>
        <end position="86"/>
    </location>
</feature>
<feature type="transmembrane region" description="Helical" evidence="19">
    <location>
        <begin position="158"/>
        <end position="179"/>
    </location>
</feature>
<dbReference type="InterPro" id="IPR001104">
    <property type="entry name" value="3-oxo-5_a-steroid_4-DH_C"/>
</dbReference>
<dbReference type="AlphaFoldDB" id="A0AA97LB10"/>
<evidence type="ECO:0000256" key="7">
    <source>
        <dbReference type="ARBA" id="ARBA00022857"/>
    </source>
</evidence>